<dbReference type="PANTHER" id="PTHR33207">
    <property type="entry name" value="F-BOX DOMAIN CONTAINING PROTEIN-RELATED"/>
    <property type="match status" value="1"/>
</dbReference>
<sequence>MEAARKSTDPAPPRQATSAAVISAVCGSNDLLHEILLRLDFPTDLVCAAAVSKRWLQGASDGTFLRRFRHLHPPRLLGFYVCTSGSPLRFVPLPQPPELAAVIRRGNFELGDNSGSVLDCRNGRLLIYAHGKLVVCSPLHSERGTAILPQNKGVFGSWPMKAIPNFVKVKTTVS</sequence>
<dbReference type="InterPro" id="IPR001810">
    <property type="entry name" value="F-box_dom"/>
</dbReference>
<dbReference type="InterPro" id="IPR056594">
    <property type="entry name" value="AT5G49610-like_b-prop"/>
</dbReference>
<dbReference type="Pfam" id="PF12937">
    <property type="entry name" value="F-box-like"/>
    <property type="match status" value="1"/>
</dbReference>
<dbReference type="EMBL" id="GBRH01280983">
    <property type="protein sequence ID" value="JAD16912.1"/>
    <property type="molecule type" value="Transcribed_RNA"/>
</dbReference>
<reference evidence="3" key="1">
    <citation type="submission" date="2014-09" db="EMBL/GenBank/DDBJ databases">
        <authorList>
            <person name="Magalhaes I.L.F."/>
            <person name="Oliveira U."/>
            <person name="Santos F.R."/>
            <person name="Vidigal T.H.D.A."/>
            <person name="Brescovit A.D."/>
            <person name="Santos A.J."/>
        </authorList>
    </citation>
    <scope>NUCLEOTIDE SEQUENCE</scope>
    <source>
        <tissue evidence="3">Shoot tissue taken approximately 20 cm above the soil surface</tissue>
    </source>
</reference>
<accession>A0A0A8XYX4</accession>
<evidence type="ECO:0008006" key="4">
    <source>
        <dbReference type="Google" id="ProtNLM"/>
    </source>
</evidence>
<reference evidence="3" key="2">
    <citation type="journal article" date="2015" name="Data Brief">
        <title>Shoot transcriptome of the giant reed, Arundo donax.</title>
        <authorList>
            <person name="Barrero R.A."/>
            <person name="Guerrero F.D."/>
            <person name="Moolhuijzen P."/>
            <person name="Goolsby J.A."/>
            <person name="Tidwell J."/>
            <person name="Bellgard S.E."/>
            <person name="Bellgard M.I."/>
        </authorList>
    </citation>
    <scope>NUCLEOTIDE SEQUENCE</scope>
    <source>
        <tissue evidence="3">Shoot tissue taken approximately 20 cm above the soil surface</tissue>
    </source>
</reference>
<organism evidence="3">
    <name type="scientific">Arundo donax</name>
    <name type="common">Giant reed</name>
    <name type="synonym">Donax arundinaceus</name>
    <dbReference type="NCBI Taxonomy" id="35708"/>
    <lineage>
        <taxon>Eukaryota</taxon>
        <taxon>Viridiplantae</taxon>
        <taxon>Streptophyta</taxon>
        <taxon>Embryophyta</taxon>
        <taxon>Tracheophyta</taxon>
        <taxon>Spermatophyta</taxon>
        <taxon>Magnoliopsida</taxon>
        <taxon>Liliopsida</taxon>
        <taxon>Poales</taxon>
        <taxon>Poaceae</taxon>
        <taxon>PACMAD clade</taxon>
        <taxon>Arundinoideae</taxon>
        <taxon>Arundineae</taxon>
        <taxon>Arundo</taxon>
    </lineage>
</organism>
<feature type="domain" description="F-box protein AT5G49610-like beta-propeller" evidence="2">
    <location>
        <begin position="116"/>
        <end position="151"/>
    </location>
</feature>
<dbReference type="AlphaFoldDB" id="A0A0A8XYX4"/>
<name>A0A0A8XYX4_ARUDO</name>
<proteinExistence type="predicted"/>
<protein>
    <recommendedName>
        <fullName evidence="4">F-box domain-containing protein</fullName>
    </recommendedName>
</protein>
<dbReference type="Pfam" id="PF23635">
    <property type="entry name" value="Beta-prop_AT5G49610-like"/>
    <property type="match status" value="1"/>
</dbReference>
<dbReference type="CDD" id="cd09917">
    <property type="entry name" value="F-box_SF"/>
    <property type="match status" value="1"/>
</dbReference>
<feature type="domain" description="F-box" evidence="1">
    <location>
        <begin position="29"/>
        <end position="67"/>
    </location>
</feature>
<dbReference type="InterPro" id="IPR036047">
    <property type="entry name" value="F-box-like_dom_sf"/>
</dbReference>
<evidence type="ECO:0000259" key="2">
    <source>
        <dbReference type="Pfam" id="PF23635"/>
    </source>
</evidence>
<evidence type="ECO:0000259" key="1">
    <source>
        <dbReference type="Pfam" id="PF12937"/>
    </source>
</evidence>
<dbReference type="SUPFAM" id="SSF81383">
    <property type="entry name" value="F-box domain"/>
    <property type="match status" value="1"/>
</dbReference>
<evidence type="ECO:0000313" key="3">
    <source>
        <dbReference type="EMBL" id="JAD16912.1"/>
    </source>
</evidence>